<feature type="disulfide bond" evidence="25">
    <location>
        <begin position="2513"/>
        <end position="2540"/>
    </location>
</feature>
<feature type="disulfide bond" evidence="26">
    <location>
        <begin position="321"/>
        <end position="330"/>
    </location>
</feature>
<reference evidence="29" key="1">
    <citation type="submission" date="2014-12" db="EMBL/GenBank/DDBJ databases">
        <title>Insight into the proteome of Arion vulgaris.</title>
        <authorList>
            <person name="Aradska J."/>
            <person name="Bulat T."/>
            <person name="Smidak R."/>
            <person name="Sarate P."/>
            <person name="Gangsoo J."/>
            <person name="Sialana F."/>
            <person name="Bilban M."/>
            <person name="Lubec G."/>
        </authorList>
    </citation>
    <scope>NUCLEOTIDE SEQUENCE</scope>
    <source>
        <tissue evidence="29">Skin</tissue>
    </source>
</reference>
<evidence type="ECO:0000259" key="28">
    <source>
        <dbReference type="PROSITE" id="PS50026"/>
    </source>
</evidence>
<evidence type="ECO:0000259" key="27">
    <source>
        <dbReference type="PROSITE" id="PS01180"/>
    </source>
</evidence>
<feature type="non-terminal residue" evidence="29">
    <location>
        <position position="1"/>
    </location>
</feature>
<evidence type="ECO:0000256" key="10">
    <source>
        <dbReference type="ARBA" id="ARBA00022737"/>
    </source>
</evidence>
<feature type="disulfide bond" evidence="25">
    <location>
        <begin position="3456"/>
        <end position="3483"/>
    </location>
</feature>
<dbReference type="SMART" id="SM00042">
    <property type="entry name" value="CUB"/>
    <property type="match status" value="27"/>
</dbReference>
<evidence type="ECO:0000256" key="19">
    <source>
        <dbReference type="ARBA" id="ARBA00023228"/>
    </source>
</evidence>
<evidence type="ECO:0000256" key="11">
    <source>
        <dbReference type="ARBA" id="ARBA00022837"/>
    </source>
</evidence>
<feature type="domain" description="CUB" evidence="27">
    <location>
        <begin position="1313"/>
        <end position="1426"/>
    </location>
</feature>
<keyword evidence="5" id="KW-0153">Cholesterol metabolism</keyword>
<keyword evidence="15 26" id="KW-1015">Disulfide bond</keyword>
<dbReference type="FunFam" id="2.10.25.10:FF:000379">
    <property type="entry name" value="Cubilin"/>
    <property type="match status" value="1"/>
</dbReference>
<evidence type="ECO:0000256" key="24">
    <source>
        <dbReference type="ARBA" id="ARBA00049703"/>
    </source>
</evidence>
<dbReference type="PROSITE" id="PS01187">
    <property type="entry name" value="EGF_CA"/>
    <property type="match status" value="1"/>
</dbReference>
<dbReference type="PROSITE" id="PS01180">
    <property type="entry name" value="CUB"/>
    <property type="match status" value="27"/>
</dbReference>
<evidence type="ECO:0000256" key="12">
    <source>
        <dbReference type="ARBA" id="ARBA00022927"/>
    </source>
</evidence>
<comment type="caution">
    <text evidence="26">Lacks conserved residue(s) required for the propagation of feature annotation.</text>
</comment>
<feature type="disulfide bond" evidence="25">
    <location>
        <begin position="2630"/>
        <end position="2657"/>
    </location>
</feature>
<feature type="domain" description="CUB" evidence="27">
    <location>
        <begin position="970"/>
        <end position="1083"/>
    </location>
</feature>
<evidence type="ECO:0000256" key="22">
    <source>
        <dbReference type="ARBA" id="ARBA00023878"/>
    </source>
</evidence>
<dbReference type="FunFam" id="2.60.120.290:FF:000013">
    <property type="entry name" value="Membrane frizzled-related protein"/>
    <property type="match status" value="14"/>
</dbReference>
<keyword evidence="20" id="KW-0170">Cobalt</keyword>
<evidence type="ECO:0000256" key="7">
    <source>
        <dbReference type="ARBA" id="ARBA00022685"/>
    </source>
</evidence>
<evidence type="ECO:0000256" key="2">
    <source>
        <dbReference type="ARBA" id="ARBA00022448"/>
    </source>
</evidence>
<keyword evidence="14" id="KW-0472">Membrane</keyword>
<gene>
    <name evidence="29" type="primary">ORF204376</name>
</gene>
<dbReference type="SMART" id="SM00179">
    <property type="entry name" value="EGF_CA"/>
    <property type="match status" value="7"/>
</dbReference>
<feature type="domain" description="CUB" evidence="27">
    <location>
        <begin position="3105"/>
        <end position="3220"/>
    </location>
</feature>
<dbReference type="SUPFAM" id="SSF49854">
    <property type="entry name" value="Spermadhesin, CUB domain"/>
    <property type="match status" value="27"/>
</dbReference>
<evidence type="ECO:0000256" key="13">
    <source>
        <dbReference type="ARBA" id="ARBA00023098"/>
    </source>
</evidence>
<evidence type="ECO:0000313" key="29">
    <source>
        <dbReference type="EMBL" id="CEK94897.1"/>
    </source>
</evidence>
<comment type="subunit">
    <text evidence="24">Interacts with AMN. Component of the cubam complex composed of one CUBN trimer and one AMN chain. The cubam complex can dimerize. Interacts with LRP2 in a dual-receptor complex in a calcium-dependent manner. Found in a complex with PID1/PCLI1, LRP1 and CUBNI. Interacts with LRP1 and PID1/PCLI1.</text>
</comment>
<dbReference type="FunFam" id="2.10.25.10:FF:000143">
    <property type="entry name" value="Protein crumbs 1"/>
    <property type="match status" value="1"/>
</dbReference>
<dbReference type="InterPro" id="IPR049883">
    <property type="entry name" value="NOTCH1_EGF-like"/>
</dbReference>
<evidence type="ECO:0000256" key="4">
    <source>
        <dbReference type="ARBA" id="ARBA00022536"/>
    </source>
</evidence>
<feature type="disulfide bond" evidence="25">
    <location>
        <begin position="377"/>
        <end position="404"/>
    </location>
</feature>
<feature type="domain" description="CUB" evidence="27">
    <location>
        <begin position="2747"/>
        <end position="2860"/>
    </location>
</feature>
<evidence type="ECO:0000256" key="26">
    <source>
        <dbReference type="PROSITE-ProRule" id="PRU00076"/>
    </source>
</evidence>
<dbReference type="CDD" id="cd00041">
    <property type="entry name" value="CUB"/>
    <property type="match status" value="27"/>
</dbReference>
<feature type="domain" description="EGF-like" evidence="28">
    <location>
        <begin position="64"/>
        <end position="105"/>
    </location>
</feature>
<proteinExistence type="predicted"/>
<feature type="domain" description="CUB" evidence="27">
    <location>
        <begin position="1430"/>
        <end position="1544"/>
    </location>
</feature>
<feature type="domain" description="CUB" evidence="27">
    <location>
        <begin position="496"/>
        <end position="609"/>
    </location>
</feature>
<dbReference type="InterPro" id="IPR000859">
    <property type="entry name" value="CUB_dom"/>
</dbReference>
<feature type="disulfide bond" evidence="26">
    <location>
        <begin position="95"/>
        <end position="104"/>
    </location>
</feature>
<keyword evidence="16" id="KW-1207">Sterol metabolism</keyword>
<dbReference type="GO" id="GO:0016324">
    <property type="term" value="C:apical plasma membrane"/>
    <property type="evidence" value="ECO:0007669"/>
    <property type="project" value="UniProtKB-ARBA"/>
</dbReference>
<dbReference type="PANTHER" id="PTHR24251">
    <property type="entry name" value="OVOCHYMASE-RELATED"/>
    <property type="match status" value="1"/>
</dbReference>
<evidence type="ECO:0000256" key="6">
    <source>
        <dbReference type="ARBA" id="ARBA00022628"/>
    </source>
</evidence>
<feature type="domain" description="EGF-like" evidence="28">
    <location>
        <begin position="26"/>
        <end position="62"/>
    </location>
</feature>
<feature type="domain" description="CUB" evidence="27">
    <location>
        <begin position="1664"/>
        <end position="1774"/>
    </location>
</feature>
<feature type="domain" description="CUB" evidence="27">
    <location>
        <begin position="2033"/>
        <end position="2155"/>
    </location>
</feature>
<evidence type="ECO:0000256" key="21">
    <source>
        <dbReference type="ARBA" id="ARBA00023765"/>
    </source>
</evidence>
<feature type="domain" description="CUB" evidence="27">
    <location>
        <begin position="2861"/>
        <end position="2982"/>
    </location>
</feature>
<evidence type="ECO:0000256" key="18">
    <source>
        <dbReference type="ARBA" id="ARBA00023221"/>
    </source>
</evidence>
<keyword evidence="4 26" id="KW-0245">EGF-like domain</keyword>
<evidence type="ECO:0000256" key="9">
    <source>
        <dbReference type="ARBA" id="ARBA00022729"/>
    </source>
</evidence>
<dbReference type="FunFam" id="2.10.25.10:FF:000508">
    <property type="entry name" value="Eyes shut homolog"/>
    <property type="match status" value="1"/>
</dbReference>
<keyword evidence="6" id="KW-0846">Cobalamin</keyword>
<dbReference type="SUPFAM" id="SSF57196">
    <property type="entry name" value="EGF/Laminin"/>
    <property type="match status" value="4"/>
</dbReference>
<dbReference type="GO" id="GO:0008203">
    <property type="term" value="P:cholesterol metabolic process"/>
    <property type="evidence" value="ECO:0007669"/>
    <property type="project" value="UniProtKB-KW"/>
</dbReference>
<evidence type="ECO:0000256" key="16">
    <source>
        <dbReference type="ARBA" id="ARBA00023166"/>
    </source>
</evidence>
<dbReference type="InterPro" id="IPR018097">
    <property type="entry name" value="EGF_Ca-bd_CS"/>
</dbReference>
<dbReference type="GO" id="GO:0015031">
    <property type="term" value="P:protein transport"/>
    <property type="evidence" value="ECO:0007669"/>
    <property type="project" value="UniProtKB-KW"/>
</dbReference>
<evidence type="ECO:0000256" key="5">
    <source>
        <dbReference type="ARBA" id="ARBA00022548"/>
    </source>
</evidence>
<feature type="domain" description="CUB" evidence="27">
    <location>
        <begin position="2513"/>
        <end position="2628"/>
    </location>
</feature>
<dbReference type="Pfam" id="PF00431">
    <property type="entry name" value="CUB"/>
    <property type="match status" value="27"/>
</dbReference>
<dbReference type="FunFam" id="2.10.25.10:FF:000260">
    <property type="entry name" value="Notch receptor 4"/>
    <property type="match status" value="1"/>
</dbReference>
<dbReference type="GO" id="GO:0005509">
    <property type="term" value="F:calcium ion binding"/>
    <property type="evidence" value="ECO:0007669"/>
    <property type="project" value="InterPro"/>
</dbReference>
<evidence type="ECO:0000256" key="17">
    <source>
        <dbReference type="ARBA" id="ARBA00023180"/>
    </source>
</evidence>
<dbReference type="InterPro" id="IPR009030">
    <property type="entry name" value="Growth_fac_rcpt_cys_sf"/>
</dbReference>
<keyword evidence="7" id="KW-0165">Cleavage on pair of basic residues</keyword>
<dbReference type="CDD" id="cd00054">
    <property type="entry name" value="EGF_CA"/>
    <property type="match status" value="5"/>
</dbReference>
<accession>A0A0B7BPU2</accession>
<feature type="domain" description="EGF-like" evidence="28">
    <location>
        <begin position="294"/>
        <end position="331"/>
    </location>
</feature>
<comment type="function">
    <text evidence="23">Endocytic receptor which plays a role in lipoprotein, vitamin and iron metabolism by facilitating their uptake. Acts together with LRP2 to mediate endocytosis of high-density lipoproteins, GC, hemoglobin, ALB, TF and SCGB1A1. Acts together with AMN to mediate endocytosis of the CBLIF-cobalamin complex. Binds to ALB, MB, Kappa and lambda-light chains, TF, hemoglobin, GC, SCGB1A1, APOA1, high density lipoprotein, and the CBLIF-cobalamin complex. Ligand binding requires calcium. Serves as important transporter in several absorptive epithelia, including intestine, renal proximal tubules and embryonic yolk sac. May play an important role in the development of the peri-implantation embryo through internalization of APOA1 and cholesterol. Binds to LGALS3 at the maternal-fetal interface.</text>
</comment>
<evidence type="ECO:0000256" key="25">
    <source>
        <dbReference type="PROSITE-ProRule" id="PRU00059"/>
    </source>
</evidence>
<dbReference type="PROSITE" id="PS00022">
    <property type="entry name" value="EGF_1"/>
    <property type="match status" value="4"/>
</dbReference>
<dbReference type="Gene3D" id="2.10.25.10">
    <property type="entry name" value="Laminin"/>
    <property type="match status" value="6"/>
</dbReference>
<feature type="domain" description="CUB" evidence="27">
    <location>
        <begin position="729"/>
        <end position="842"/>
    </location>
</feature>
<keyword evidence="13" id="KW-0443">Lipid metabolism</keyword>
<dbReference type="FunFam" id="2.60.120.290:FF:000005">
    <property type="entry name" value="Procollagen C-endopeptidase enhancer 1"/>
    <property type="match status" value="7"/>
</dbReference>
<dbReference type="SMART" id="SM00181">
    <property type="entry name" value="EGF"/>
    <property type="match status" value="8"/>
</dbReference>
<dbReference type="Gene3D" id="2.60.120.290">
    <property type="entry name" value="Spermadhesin, CUB domain"/>
    <property type="match status" value="27"/>
</dbReference>
<feature type="domain" description="CUB" evidence="27">
    <location>
        <begin position="1199"/>
        <end position="1311"/>
    </location>
</feature>
<feature type="disulfide bond" evidence="25">
    <location>
        <begin position="496"/>
        <end position="523"/>
    </location>
</feature>
<feature type="disulfide bond" evidence="26">
    <location>
        <begin position="52"/>
        <end position="61"/>
    </location>
</feature>
<protein>
    <recommendedName>
        <fullName evidence="22">Cubilin</fullName>
    </recommendedName>
</protein>
<name>A0A0B7BPU2_9EUPU</name>
<evidence type="ECO:0000256" key="15">
    <source>
        <dbReference type="ARBA" id="ARBA00023157"/>
    </source>
</evidence>
<sequence length="3590" mass="391911">RRGYRALRVRIEALETTVRNLQTLLTANECLSNPCLNGGTCVDMYNGYFCRCPSNWQGPRCTEDVNECALYAGTDMGCQNGATCVNTYGGFSCNCATNWYGIHCSERHNDCTGASHMELCGHGTCINEDRVVPGQPRYRCICQNGWTTSGSSPACNVDIDECATGAHCSVNPPVQCFNMHGSFACGLCPTGYTGNGYGCSDTNECAVNNGGCSTSPRVSCVNTIGSRSCGPCPPGYQGDGVTCSYVGLCNINNGGCHPSAACTDDTGGYGTICTCPFGYVGSGVGQNGCVQQSQAGACASNPCQNGALCVPSGSAGFFCTCRPGFSGTTCSNVVDACSSNPCQNGGTCISQRQAPGFTCQCSEDYTGNTCEQSQQDCGGYLQGQTGSFRYPRTTGVMASHRVNCAWVITTSANKILSITFPSFSLEYHPECNYDFLQIHDGPSASSYMIGKYCGSQAPNGGSLNSTHNQMYFWFKSDATIASDGFEVRWTSESPTCGGYLNGSSYGTISSPGYPGNYPINRDCVWIVSVSPDSNIMFTFAHLALEAHPNCSYDYLEFRDGETDSSPLINKFCTSVTSSPIQTTGPYAYIKFHSDISLSDRGFHITYAALTANRQGCGGSLSGPSGEISSPGYPSPYQHNIDCVWVINVTSGSTVQLTILDLDLEGDPSCSMDYLRIRDGSDQMAPLVGSYCGTQIPAAFISSSNVINLEFRSDVSISGRGFRAQWTTACGGRFFGTQGQIQSPNWPGYYPHNRNCDYRIEVPDLNTIRFEFTAFGLEGGDNCAFDYIGIYDGANADAPIIGSRLCGATTPSQIMSTGNSLFVRFVTDGSVNNHGFQARFSAVPGGLEGCGGVLNRDMGAISSPGHPNQYPHGVSCTWYINVTPGLVIRLTFSAFTFEIASNTVCYFDYVAVYDNSTVSEQSLLGKYCGLAVPPILTSTDNVMTIFMQSDSSIAREGFTASYIAINASLVCGSSLTTATGVITSPSYPNQYRHNAQCEWTITIADGSQISLNITDMDIETDSNCNSDFLEIRNGGYLSSPLIQKFCGQVTPSVPILSHSNRLYVRFKSDSFGSGRGFRLEYTSAASGCGGDLTTPTGGIISPNYPHSYPHQAECQWSIIVSKGSTITLFFVDFEIDNRGACHFGFLKVYEGVPAGRSLGTLCGSSIPSPITTVSNRMWLTYRTDVFLSGRGFRAQYHANCNNRLTGNSGVIESPNFPNPYFHNTNCTWTIEAPIGNKINVSFAVFNLEGSRGCFYDRLQIRDAQNAQSRQMITLCGNDIPDNIQSNSSQLWINFLSDASIANEGFRLEWIVDGCGGNIYGSSGVITSPNYPNHYPSQRECQWLITVDTGNMIEMTITNFDLESSSNCYWDALEVYAGSDKQGSQIAQLCHRQVSAQTLHTTGSTAFIVFRSDSSVSGTGFRLTYRALSGGCGGNFTARTATITSINYPNNYEHNTECEWNITVAQGYVVVLNITDFQLEGGHLCTYDYLSLYDGSDVNATLITKLCGATLPAQTVYRSTGNQMYIRMRTDSSVTYRGFKATYDTGCGGTRNADIDGELISPTYLGSNWSPFCIWIISSDFNNRRISLTFTHMDLNSNCSYEYVAVNDGRESVINETSVPQNAYCGNSVPATITSEGSALNVVSKNSRSRHRPNFRAVYSSAYSSCGGEFTSDRGTFTSPSFPDGYPVNIECVWLIKTSPGNSVQLSFPNFQLDPLGGINDDYLEIRSPNVSGAILGRWFGTTAPANLTSLSNVWVKFRSNEDTTAPGFKAVYSNSFGGNLFGDSGQVASPRYPLFYPANSNYRWTILASQNKRIRVSFSGLSIELESDISSCIYDYVQIFDGTEQDGVSLGRFCGSTLPSPVYSINNLITVVFSSDSYRQDSGFLMDWLAVPPEDVPTPAPSVIPATPIPGCGGQLVASETQQNLTSPGYPSVYEHNLDCSWTISVPVGNTIIVNIISIDMEGSGGCYYDYLRLSNGGLSPFRPRFNSNFRSTFCGRTGAGTIIQSVGNTMIVTFHTDHSISMSGFVLTYEIGCGGFSTLATGVISSTNYPSNYKANQNCTWSTQVQPGRTIRLEFENQFNIADTGVCNDDYLLLLNGGTVQSPPLFVNGTTNTNGRYCGSSKPQVMETSSNFLVAQFISDATNEDIGFSFTYSTVSVACGGQLRLTHAVRSGNFTSPNYPGDYPHNVDCVWVIIAPASQRVRVDFEETFGIEAHPGCRFDFVEFRDGGTTNSQRIGNALCGNSLPGTVLSTGNILLARFRTDSSVPHTGFKAKYSIATCGGRIIADRGVLTSPNYPGRYSNNADCEWSIVGPVGHFLTINITDSRLQYTINCTADSLVIRDGNSTDNILFQFCEHLTLQSVLTSDNTAYIRFRSDGSVTDQGFRIVFQASVEECGGQRNTPTGIIQSPNYPGHYAHRRLCVWEITVPIARRVTLTFNDIQIEGYSGGRCSWDSVQVYNGYIQQSPTIGRYCNVNPGTIESSGNTMRVQFQTDGRGSSGRGFQATYTSDREAECGGYIVESPGNITSPGFENATYNHNVQCLWNLQNRLANSSIRLQFTNMSLEENPSCWFDYVEIREGTNINGEFIGRFCGHVVPVAPIILSASEVWIRFRSDISISHIGFNLLYEFTECGGIITEPQGVITSPNYPNNYVSNTVACAWKIVAPEGTKIRVNFTDFNFETNTGCDSDNLQLQNGGLSDSPVIGKYCGTDLPSSFLSQSNKLRLTLQSNLTSRARRFRIVYSFDSGGCGGLLHSNQGSLSSPNYPSSYPHNVECTWDINVPVGFMINLRFNPPFDLEARDCVNDYVEVFDTFYNGSLISLGRWCQNIEPPNQRSTSNRLVVVFRSDATTNGNGFSASWDVACGGVFTNPTGVVLSPHYPSPYPNNLICHYTIGPGPDHHVLLRFTDFELEGRPSTCSYDYVQILQGATTVDYMQWPYYYRSYRHRYCGTDSPGVLLSSGQIILQFNTDNSLQYKGFRAEYTSEECGGVFTDPSGTFSTPHHPNNYMNNMNCSWNITVASNRIIKFKFQTFETERHHSCMYDYISFYDGSDTNSSMIGRYCGNMQNVPEFIRSTGNHMYITFITDFSFTLGGFSGTYETTYGPQQGCGGALRQSSGTFTSVDGDSDGLYESNLHCEWWIFVNDNKVVSLTITGLDIEASQDCSRDSLKVYDGLNKDDPLLGTFCGRTLPQQPIWASSNVIFVVFETDDLISGRGFNASFTENNALCGGAYNATTNPVTISSPNYPNSTGTAVHCSWIIDTGDSSKQVRLIVSDFQLQVSSNCVDEHLTFRDRPLGNNGQELTYCGNTIPPHFDSKGAQVKIIYFLSTTSTSRGFQLSYQIADCNRNITLPNGRITSPGYPGVYQRNSDCTILVTSPENTTLSFYFKFFEMERHPNCNWDYLEIKNSMSTTVSKECGYTIPSPVFLSDNVATLRFKTDSSIQHPGYDVTFMSSTQGSGCGGNMTGLTAGAFTSPGYPNSYMESSTCTWNLTPPARRPILWRISFMNTPDGAGGNCDTDYLTIYLGSTTAAPLLQRFCGLPEPSSNQVVVEQPLLIQYVSTGNGTAPVFRFEFDTNPQTFNATRTINRQIYPYF</sequence>
<comment type="subcellular location">
    <subcellularLocation>
        <location evidence="1">Cell membrane</location>
        <topology evidence="1">Peripheral membrane protein</topology>
    </subcellularLocation>
    <subcellularLocation>
        <location evidence="21">Lysosome membrane</location>
        <topology evidence="21">Peripheral membrane protein</topology>
    </subcellularLocation>
</comment>
<feature type="domain" description="CUB" evidence="27">
    <location>
        <begin position="2394"/>
        <end position="2508"/>
    </location>
</feature>
<feature type="domain" description="CUB" evidence="27">
    <location>
        <begin position="377"/>
        <end position="492"/>
    </location>
</feature>
<dbReference type="Pfam" id="PF07645">
    <property type="entry name" value="EGF_CA"/>
    <property type="match status" value="3"/>
</dbReference>
<evidence type="ECO:0000256" key="8">
    <source>
        <dbReference type="ARBA" id="ARBA00022723"/>
    </source>
</evidence>
<dbReference type="GO" id="GO:0031419">
    <property type="term" value="F:cobalamin binding"/>
    <property type="evidence" value="ECO:0007669"/>
    <property type="project" value="UniProtKB-KW"/>
</dbReference>
<feature type="domain" description="CUB" evidence="27">
    <location>
        <begin position="849"/>
        <end position="964"/>
    </location>
</feature>
<feature type="domain" description="EGF-like" evidence="28">
    <location>
        <begin position="333"/>
        <end position="371"/>
    </location>
</feature>
<keyword evidence="2" id="KW-0813">Transport</keyword>
<feature type="domain" description="CUB" evidence="27">
    <location>
        <begin position="2279"/>
        <end position="2390"/>
    </location>
</feature>
<evidence type="ECO:0000256" key="23">
    <source>
        <dbReference type="ARBA" id="ARBA00049611"/>
    </source>
</evidence>
<feature type="domain" description="CUB" evidence="27">
    <location>
        <begin position="3341"/>
        <end position="3450"/>
    </location>
</feature>
<keyword evidence="8" id="KW-0479">Metal-binding</keyword>
<feature type="domain" description="CUB" evidence="27">
    <location>
        <begin position="3456"/>
        <end position="3572"/>
    </location>
</feature>
<keyword evidence="10" id="KW-0677">Repeat</keyword>
<feature type="domain" description="CUB" evidence="27">
    <location>
        <begin position="616"/>
        <end position="728"/>
    </location>
</feature>
<keyword evidence="9" id="KW-0732">Signal</keyword>
<dbReference type="FunFam" id="2.60.120.290:FF:000060">
    <property type="entry name" value="Cubilin homolog"/>
    <property type="match status" value="1"/>
</dbReference>
<feature type="domain" description="CUB" evidence="27">
    <location>
        <begin position="1087"/>
        <end position="1198"/>
    </location>
</feature>
<feature type="domain" description="CUB" evidence="27">
    <location>
        <begin position="2159"/>
        <end position="2277"/>
    </location>
</feature>
<feature type="domain" description="CUB" evidence="27">
    <location>
        <begin position="1545"/>
        <end position="1660"/>
    </location>
</feature>
<feature type="domain" description="CUB" evidence="27">
    <location>
        <begin position="2630"/>
        <end position="2743"/>
    </location>
</feature>
<dbReference type="PROSITE" id="PS00010">
    <property type="entry name" value="ASX_HYDROXYL"/>
    <property type="match status" value="2"/>
</dbReference>
<evidence type="ECO:0000256" key="3">
    <source>
        <dbReference type="ARBA" id="ARBA00022475"/>
    </source>
</evidence>
<feature type="domain" description="CUB" evidence="27">
    <location>
        <begin position="1775"/>
        <end position="1890"/>
    </location>
</feature>
<feature type="domain" description="CUB" evidence="27">
    <location>
        <begin position="1911"/>
        <end position="2032"/>
    </location>
</feature>
<feature type="domain" description="CUB" evidence="27">
    <location>
        <begin position="3224"/>
        <end position="3339"/>
    </location>
</feature>
<keyword evidence="19" id="KW-0458">Lysosome</keyword>
<evidence type="ECO:0000256" key="14">
    <source>
        <dbReference type="ARBA" id="ARBA00023136"/>
    </source>
</evidence>
<evidence type="ECO:0000256" key="1">
    <source>
        <dbReference type="ARBA" id="ARBA00004202"/>
    </source>
</evidence>
<dbReference type="GO" id="GO:0048589">
    <property type="term" value="P:developmental growth"/>
    <property type="evidence" value="ECO:0007669"/>
    <property type="project" value="UniProtKB-ARBA"/>
</dbReference>
<dbReference type="EMBL" id="HACG01048032">
    <property type="protein sequence ID" value="CEK94897.1"/>
    <property type="molecule type" value="Transcribed_RNA"/>
</dbReference>
<keyword evidence="11" id="KW-0106">Calcium</keyword>
<evidence type="ECO:0000256" key="20">
    <source>
        <dbReference type="ARBA" id="ARBA00023285"/>
    </source>
</evidence>
<dbReference type="InterPro" id="IPR000742">
    <property type="entry name" value="EGF"/>
</dbReference>
<dbReference type="Pfam" id="PF00008">
    <property type="entry name" value="EGF"/>
    <property type="match status" value="3"/>
</dbReference>
<keyword evidence="17" id="KW-0325">Glycoprotein</keyword>
<keyword evidence="18" id="KW-0753">Steroid metabolism</keyword>
<keyword evidence="3" id="KW-1003">Cell membrane</keyword>
<keyword evidence="12" id="KW-0653">Protein transport</keyword>
<dbReference type="SUPFAM" id="SSF57184">
    <property type="entry name" value="Growth factor receptor domain"/>
    <property type="match status" value="1"/>
</dbReference>
<dbReference type="InterPro" id="IPR000152">
    <property type="entry name" value="EGF-type_Asp/Asn_hydroxyl_site"/>
</dbReference>
<dbReference type="FunFam" id="2.60.120.290:FF:000003">
    <property type="entry name" value="Neuropilin"/>
    <property type="match status" value="2"/>
</dbReference>
<dbReference type="InterPro" id="IPR001881">
    <property type="entry name" value="EGF-like_Ca-bd_dom"/>
</dbReference>
<dbReference type="PROSITE" id="PS01186">
    <property type="entry name" value="EGF_2"/>
    <property type="match status" value="1"/>
</dbReference>
<feature type="disulfide bond" evidence="26">
    <location>
        <begin position="361"/>
        <end position="370"/>
    </location>
</feature>
<organism evidence="29">
    <name type="scientific">Arion vulgaris</name>
    <dbReference type="NCBI Taxonomy" id="1028688"/>
    <lineage>
        <taxon>Eukaryota</taxon>
        <taxon>Metazoa</taxon>
        <taxon>Spiralia</taxon>
        <taxon>Lophotrochozoa</taxon>
        <taxon>Mollusca</taxon>
        <taxon>Gastropoda</taxon>
        <taxon>Heterobranchia</taxon>
        <taxon>Euthyneura</taxon>
        <taxon>Panpulmonata</taxon>
        <taxon>Eupulmonata</taxon>
        <taxon>Stylommatophora</taxon>
        <taxon>Helicina</taxon>
        <taxon>Arionoidea</taxon>
        <taxon>Arionidae</taxon>
        <taxon>Arion</taxon>
    </lineage>
</organism>
<dbReference type="GO" id="GO:0005765">
    <property type="term" value="C:lysosomal membrane"/>
    <property type="evidence" value="ECO:0007669"/>
    <property type="project" value="UniProtKB-SubCell"/>
</dbReference>
<dbReference type="PROSITE" id="PS50026">
    <property type="entry name" value="EGF_3"/>
    <property type="match status" value="4"/>
</dbReference>
<dbReference type="FunFam" id="2.10.25.10:FF:000255">
    <property type="entry name" value="Sushi, nidogen and EGF-like domains 1"/>
    <property type="match status" value="1"/>
</dbReference>
<dbReference type="InterPro" id="IPR035914">
    <property type="entry name" value="Sperma_CUB_dom_sf"/>
</dbReference>
<feature type="domain" description="CUB" evidence="27">
    <location>
        <begin position="2984"/>
        <end position="3098"/>
    </location>
</feature>
<feature type="disulfide bond" evidence="26">
    <location>
        <begin position="342"/>
        <end position="359"/>
    </location>
</feature>